<sequence length="34" mass="3783">MRPHIRKAAGRAFLMATILIAGVLVLFGWLATMR</sequence>
<dbReference type="Proteomes" id="UP001549145">
    <property type="component" value="Unassembled WGS sequence"/>
</dbReference>
<accession>A0ABV2L855</accession>
<keyword evidence="1" id="KW-1133">Transmembrane helix</keyword>
<keyword evidence="1" id="KW-0472">Membrane</keyword>
<reference evidence="2 3" key="1">
    <citation type="submission" date="2024-06" db="EMBL/GenBank/DDBJ databases">
        <title>Genomic Encyclopedia of Type Strains, Phase IV (KMG-IV): sequencing the most valuable type-strain genomes for metagenomic binning, comparative biology and taxonomic classification.</title>
        <authorList>
            <person name="Goeker M."/>
        </authorList>
    </citation>
    <scope>NUCLEOTIDE SEQUENCE [LARGE SCALE GENOMIC DNA]</scope>
    <source>
        <strain evidence="2 3">DSM 21331</strain>
    </source>
</reference>
<keyword evidence="1" id="KW-0812">Transmembrane</keyword>
<protein>
    <submittedName>
        <fullName evidence="2">Uncharacterized protein</fullName>
    </submittedName>
</protein>
<evidence type="ECO:0000313" key="2">
    <source>
        <dbReference type="EMBL" id="MET3694024.1"/>
    </source>
</evidence>
<proteinExistence type="predicted"/>
<feature type="transmembrane region" description="Helical" evidence="1">
    <location>
        <begin position="12"/>
        <end position="31"/>
    </location>
</feature>
<organism evidence="2 3">
    <name type="scientific">Methylobacterium goesingense</name>
    <dbReference type="NCBI Taxonomy" id="243690"/>
    <lineage>
        <taxon>Bacteria</taxon>
        <taxon>Pseudomonadati</taxon>
        <taxon>Pseudomonadota</taxon>
        <taxon>Alphaproteobacteria</taxon>
        <taxon>Hyphomicrobiales</taxon>
        <taxon>Methylobacteriaceae</taxon>
        <taxon>Methylobacterium</taxon>
    </lineage>
</organism>
<gene>
    <name evidence="2" type="ORF">ABID43_003579</name>
</gene>
<name>A0ABV2L855_9HYPH</name>
<dbReference type="EMBL" id="JBEPMM010000011">
    <property type="protein sequence ID" value="MET3694024.1"/>
    <property type="molecule type" value="Genomic_DNA"/>
</dbReference>
<comment type="caution">
    <text evidence="2">The sequence shown here is derived from an EMBL/GenBank/DDBJ whole genome shotgun (WGS) entry which is preliminary data.</text>
</comment>
<evidence type="ECO:0000313" key="3">
    <source>
        <dbReference type="Proteomes" id="UP001549145"/>
    </source>
</evidence>
<evidence type="ECO:0000256" key="1">
    <source>
        <dbReference type="SAM" id="Phobius"/>
    </source>
</evidence>
<keyword evidence="3" id="KW-1185">Reference proteome</keyword>